<reference evidence="4" key="1">
    <citation type="submission" date="2022-11" db="UniProtKB">
        <authorList>
            <consortium name="WormBaseParasite"/>
        </authorList>
    </citation>
    <scope>IDENTIFICATION</scope>
</reference>
<keyword evidence="3" id="KW-1185">Reference proteome</keyword>
<dbReference type="AlphaFoldDB" id="A0A915EVJ7"/>
<proteinExistence type="predicted"/>
<keyword evidence="2" id="KW-0732">Signal</keyword>
<accession>A0A915EVJ7</accession>
<protein>
    <submittedName>
        <fullName evidence="4">Uncharacterized protein</fullName>
    </submittedName>
</protein>
<keyword evidence="1" id="KW-0472">Membrane</keyword>
<feature type="signal peptide" evidence="2">
    <location>
        <begin position="1"/>
        <end position="20"/>
    </location>
</feature>
<organism evidence="3 4">
    <name type="scientific">Ditylenchus dipsaci</name>
    <dbReference type="NCBI Taxonomy" id="166011"/>
    <lineage>
        <taxon>Eukaryota</taxon>
        <taxon>Metazoa</taxon>
        <taxon>Ecdysozoa</taxon>
        <taxon>Nematoda</taxon>
        <taxon>Chromadorea</taxon>
        <taxon>Rhabditida</taxon>
        <taxon>Tylenchina</taxon>
        <taxon>Tylenchomorpha</taxon>
        <taxon>Sphaerularioidea</taxon>
        <taxon>Anguinidae</taxon>
        <taxon>Anguininae</taxon>
        <taxon>Ditylenchus</taxon>
    </lineage>
</organism>
<evidence type="ECO:0000256" key="2">
    <source>
        <dbReference type="SAM" id="SignalP"/>
    </source>
</evidence>
<feature type="chain" id="PRO_5037478993" evidence="2">
    <location>
        <begin position="21"/>
        <end position="74"/>
    </location>
</feature>
<name>A0A915EVJ7_9BILA</name>
<keyword evidence="1" id="KW-0812">Transmembrane</keyword>
<evidence type="ECO:0000313" key="4">
    <source>
        <dbReference type="WBParaSite" id="jg9984"/>
    </source>
</evidence>
<keyword evidence="1" id="KW-1133">Transmembrane helix</keyword>
<sequence>MRIAITLVLIWFFKFSVVSAKKLDLKPFFLVGLIASIAAAVASLVGFVLICCLCKQNQEDTKQRKPKKEEAPDF</sequence>
<evidence type="ECO:0000256" key="1">
    <source>
        <dbReference type="SAM" id="Phobius"/>
    </source>
</evidence>
<dbReference type="Proteomes" id="UP000887574">
    <property type="component" value="Unplaced"/>
</dbReference>
<feature type="transmembrane region" description="Helical" evidence="1">
    <location>
        <begin position="30"/>
        <end position="54"/>
    </location>
</feature>
<dbReference type="WBParaSite" id="jg9984">
    <property type="protein sequence ID" value="jg9984"/>
    <property type="gene ID" value="jg9984"/>
</dbReference>
<evidence type="ECO:0000313" key="3">
    <source>
        <dbReference type="Proteomes" id="UP000887574"/>
    </source>
</evidence>